<reference evidence="2 3" key="1">
    <citation type="submission" date="2020-08" db="EMBL/GenBank/DDBJ databases">
        <title>Sequencing the genomes of 1000 actinobacteria strains.</title>
        <authorList>
            <person name="Klenk H.-P."/>
        </authorList>
    </citation>
    <scope>NUCLEOTIDE SEQUENCE [LARGE SCALE GENOMIC DNA]</scope>
    <source>
        <strain evidence="2 3">DSM 105498</strain>
    </source>
</reference>
<dbReference type="EMBL" id="JACHWR010000001">
    <property type="protein sequence ID" value="MBB3040373.1"/>
    <property type="molecule type" value="Genomic_DNA"/>
</dbReference>
<protein>
    <submittedName>
        <fullName evidence="2">Uncharacterized protein</fullName>
    </submittedName>
</protein>
<name>A0A7W4VRI7_9ACTN</name>
<sequence length="356" mass="37964">MRRRQHIRRGLLAAVLVAAVAFAAPSSSAADDDYEWYPGLPDAPPGFASWGASSMGGISYAKRAKQWFRAPDGMSTWLANVFSGDPVAVGDGSLTRSYGANGVAYIVSPDGAPANYGYMAPMTVRSVGFGLMPVEATVQVSQRRENGLPIPLQSKLTGTDHYAESPWAPGKPGEKFKQVAQETVVDDAFNIQILTVRVDGVDLGLTGECRTQTPAPFRLVGPGYTIDDPGQPPHDPAVDKDYLTEWYRTHDPSTYFHPLWGGELSGTMTIPPFTGCTTQAGDDLSALMTLSVSGPDNPVSARIGWICTKETGADRGGPLAPGMSAPKLTQAWKAEGSPVEGCYGTKKFAYPDRADD</sequence>
<keyword evidence="1" id="KW-0732">Signal</keyword>
<proteinExistence type="predicted"/>
<dbReference type="Proteomes" id="UP000589626">
    <property type="component" value="Unassembled WGS sequence"/>
</dbReference>
<gene>
    <name evidence="2" type="ORF">FHU40_000174</name>
</gene>
<keyword evidence="3" id="KW-1185">Reference proteome</keyword>
<dbReference type="RefSeq" id="WP_183590416.1">
    <property type="nucleotide sequence ID" value="NZ_JACHWR010000001.1"/>
</dbReference>
<evidence type="ECO:0000313" key="2">
    <source>
        <dbReference type="EMBL" id="MBB3040373.1"/>
    </source>
</evidence>
<feature type="signal peptide" evidence="1">
    <location>
        <begin position="1"/>
        <end position="29"/>
    </location>
</feature>
<feature type="chain" id="PRO_5038753513" evidence="1">
    <location>
        <begin position="30"/>
        <end position="356"/>
    </location>
</feature>
<comment type="caution">
    <text evidence="2">The sequence shown here is derived from an EMBL/GenBank/DDBJ whole genome shotgun (WGS) entry which is preliminary data.</text>
</comment>
<dbReference type="AlphaFoldDB" id="A0A7W4VRI7"/>
<organism evidence="2 3">
    <name type="scientific">Nocardioides soli</name>
    <dbReference type="NCBI Taxonomy" id="1036020"/>
    <lineage>
        <taxon>Bacteria</taxon>
        <taxon>Bacillati</taxon>
        <taxon>Actinomycetota</taxon>
        <taxon>Actinomycetes</taxon>
        <taxon>Propionibacteriales</taxon>
        <taxon>Nocardioidaceae</taxon>
        <taxon>Nocardioides</taxon>
    </lineage>
</organism>
<evidence type="ECO:0000313" key="3">
    <source>
        <dbReference type="Proteomes" id="UP000589626"/>
    </source>
</evidence>
<accession>A0A7W4VRI7</accession>
<evidence type="ECO:0000256" key="1">
    <source>
        <dbReference type="SAM" id="SignalP"/>
    </source>
</evidence>